<evidence type="ECO:0000313" key="2">
    <source>
        <dbReference type="EMBL" id="QYZ80449.1"/>
    </source>
</evidence>
<dbReference type="KEGG" id="mfk:E2N92_10580"/>
<accession>A0A8G1A334</accession>
<dbReference type="NCBIfam" id="TIGR01552">
    <property type="entry name" value="phd_fam"/>
    <property type="match status" value="1"/>
</dbReference>
<dbReference type="AlphaFoldDB" id="A0A8G1A334"/>
<reference evidence="2" key="1">
    <citation type="journal article" date="2005" name="Int. J. Syst. Evol. Microbiol.">
        <title>Methanofollis formosanus sp. nov., isolated from a fish pond.</title>
        <authorList>
            <person name="Wu S.Y."/>
            <person name="Chen S.C."/>
            <person name="Lai M.C."/>
        </authorList>
    </citation>
    <scope>NUCLEOTIDE SEQUENCE</scope>
    <source>
        <strain evidence="2">ML15</strain>
    </source>
</reference>
<dbReference type="Proteomes" id="UP000826709">
    <property type="component" value="Chromosome"/>
</dbReference>
<organism evidence="2 3">
    <name type="scientific">Methanofollis formosanus</name>
    <dbReference type="NCBI Taxonomy" id="299308"/>
    <lineage>
        <taxon>Archaea</taxon>
        <taxon>Methanobacteriati</taxon>
        <taxon>Methanobacteriota</taxon>
        <taxon>Stenosarchaea group</taxon>
        <taxon>Methanomicrobia</taxon>
        <taxon>Methanomicrobiales</taxon>
        <taxon>Methanomicrobiaceae</taxon>
        <taxon>Methanofollis</taxon>
    </lineage>
</organism>
<gene>
    <name evidence="2" type="ORF">E2N92_10580</name>
</gene>
<reference evidence="2" key="2">
    <citation type="submission" date="2019-03" db="EMBL/GenBank/DDBJ databases">
        <authorList>
            <person name="Chen S.-C."/>
            <person name="Wu S.-Y."/>
            <person name="Lai M.-C."/>
        </authorList>
    </citation>
    <scope>NUCLEOTIDE SEQUENCE</scope>
    <source>
        <strain evidence="2">ML15</strain>
    </source>
</reference>
<evidence type="ECO:0000256" key="1">
    <source>
        <dbReference type="ARBA" id="ARBA00009981"/>
    </source>
</evidence>
<sequence>MFRGQKQLSAVKEQYITDEHGERVAVILPLEEYEQLQEDLHDLAVAAERRNESTLTFDEMKKRISTSNGPI</sequence>
<dbReference type="InterPro" id="IPR049537">
    <property type="entry name" value="RelB-like"/>
</dbReference>
<keyword evidence="3" id="KW-1185">Reference proteome</keyword>
<proteinExistence type="inferred from homology"/>
<dbReference type="Gene3D" id="3.40.1620.10">
    <property type="entry name" value="YefM-like domain"/>
    <property type="match status" value="1"/>
</dbReference>
<evidence type="ECO:0000313" key="3">
    <source>
        <dbReference type="Proteomes" id="UP000826709"/>
    </source>
</evidence>
<dbReference type="Pfam" id="PF18506">
    <property type="entry name" value="RelB-like"/>
    <property type="match status" value="1"/>
</dbReference>
<name>A0A8G1A334_9EURY</name>
<dbReference type="InterPro" id="IPR036165">
    <property type="entry name" value="YefM-like_sf"/>
</dbReference>
<dbReference type="SUPFAM" id="SSF143120">
    <property type="entry name" value="YefM-like"/>
    <property type="match status" value="1"/>
</dbReference>
<dbReference type="EMBL" id="CP037968">
    <property type="protein sequence ID" value="QYZ80449.1"/>
    <property type="molecule type" value="Genomic_DNA"/>
</dbReference>
<comment type="similarity">
    <text evidence="1">Belongs to the phD/YefM antitoxin family.</text>
</comment>
<protein>
    <submittedName>
        <fullName evidence="2">Type II toxin-antitoxin system Phd/YefM family antitoxin</fullName>
    </submittedName>
</protein>